<keyword evidence="2" id="KW-0378">Hydrolase</keyword>
<keyword evidence="5" id="KW-0472">Membrane</keyword>
<dbReference type="PROSITE" id="PS51760">
    <property type="entry name" value="GH10_2"/>
    <property type="match status" value="1"/>
</dbReference>
<dbReference type="InterPro" id="IPR001000">
    <property type="entry name" value="GH10_dom"/>
</dbReference>
<dbReference type="Pfam" id="PF00331">
    <property type="entry name" value="Glyco_hydro_10"/>
    <property type="match status" value="1"/>
</dbReference>
<dbReference type="PANTHER" id="PTHR31490">
    <property type="entry name" value="GLYCOSYL HYDROLASE"/>
    <property type="match status" value="1"/>
</dbReference>
<comment type="caution">
    <text evidence="7">The sequence shown here is derived from an EMBL/GenBank/DDBJ whole genome shotgun (WGS) entry which is preliminary data.</text>
</comment>
<dbReference type="PANTHER" id="PTHR31490:SF3">
    <property type="entry name" value="GLYCOSYL HYDROLASE FAMILY 10 PROTEIN"/>
    <property type="match status" value="1"/>
</dbReference>
<dbReference type="Proteomes" id="UP001420932">
    <property type="component" value="Unassembled WGS sequence"/>
</dbReference>
<sequence length="577" mass="64881">MINQSLVFPMKLFILIGLLTQLPFIASYGTLWLRLPFRSPFHLSDGPLYDSSAYAQCKAHPEIPLYKGGLLNGFPKLTKLSIGNARNAAAGDYTPAFVLRNLTNGYKYCFSTWVKIYGATSALIRASLSAENSQSLCVGSVLAQSGCWSFLKGGFVLNSPSKLSILYFQNSDDRELDISLASASLQPFSDEQWRANQDYIINKERKRAVTIHVSDTKGNMIQGAQISVQQVSKDFPFGSAIAKTILGNSPYQAWFVKRFNAAVFENELKWYATEPEQGRVNYTIADQMLEFVRANQITARGHNIFWEDPVYTPAWVRNLTGEQLKSAVNSRINSLMNKYSGEFVHWDVSNEMLHFDFYEQRLGPNATLEFFMTAHKSDPLATLFMNDFNVVETCADVNSTVDTYISRLRELQRGGATMDGIGLEGHFTVPNPPRIRADLDKLATLGLPIWLTEIDISNKIDRQTQAAYLEQVLREGFSHFAVDGIMLWTALHPYGCYQMCLTDNDLNNLPTGDVVDKLLGEWQTSEAHGETDQHGSYSFLGFLGEYSVNVRYTDDRTTNATFSLCKGDETRHFSIHL</sequence>
<dbReference type="GO" id="GO:0000272">
    <property type="term" value="P:polysaccharide catabolic process"/>
    <property type="evidence" value="ECO:0007669"/>
    <property type="project" value="UniProtKB-KW"/>
</dbReference>
<dbReference type="InterPro" id="IPR044846">
    <property type="entry name" value="GH10"/>
</dbReference>
<evidence type="ECO:0000313" key="7">
    <source>
        <dbReference type="EMBL" id="KAK9164494.1"/>
    </source>
</evidence>
<evidence type="ECO:0000313" key="8">
    <source>
        <dbReference type="Proteomes" id="UP001420932"/>
    </source>
</evidence>
<proteinExistence type="inferred from homology"/>
<dbReference type="SUPFAM" id="SSF51445">
    <property type="entry name" value="(Trans)glycosidases"/>
    <property type="match status" value="1"/>
</dbReference>
<protein>
    <recommendedName>
        <fullName evidence="6">GH10 domain-containing protein</fullName>
    </recommendedName>
</protein>
<keyword evidence="4" id="KW-0624">Polysaccharide degradation</keyword>
<dbReference type="GO" id="GO:0031176">
    <property type="term" value="F:endo-1,4-beta-xylanase activity"/>
    <property type="evidence" value="ECO:0007669"/>
    <property type="project" value="UniProtKB-ARBA"/>
</dbReference>
<evidence type="ECO:0000256" key="1">
    <source>
        <dbReference type="ARBA" id="ARBA00007495"/>
    </source>
</evidence>
<evidence type="ECO:0000256" key="2">
    <source>
        <dbReference type="ARBA" id="ARBA00022801"/>
    </source>
</evidence>
<keyword evidence="3" id="KW-0119">Carbohydrate metabolism</keyword>
<feature type="domain" description="GH10" evidence="6">
    <location>
        <begin position="222"/>
        <end position="518"/>
    </location>
</feature>
<evidence type="ECO:0000256" key="4">
    <source>
        <dbReference type="ARBA" id="ARBA00023326"/>
    </source>
</evidence>
<evidence type="ECO:0000256" key="5">
    <source>
        <dbReference type="SAM" id="Phobius"/>
    </source>
</evidence>
<feature type="transmembrane region" description="Helical" evidence="5">
    <location>
        <begin position="12"/>
        <end position="33"/>
    </location>
</feature>
<dbReference type="PRINTS" id="PR00134">
    <property type="entry name" value="GLHYDRLASE10"/>
</dbReference>
<dbReference type="SUPFAM" id="SSF49785">
    <property type="entry name" value="Galactose-binding domain-like"/>
    <property type="match status" value="1"/>
</dbReference>
<dbReference type="AlphaFoldDB" id="A0AAP0L8C9"/>
<dbReference type="EMBL" id="JBBNAF010000002">
    <property type="protein sequence ID" value="KAK9164494.1"/>
    <property type="molecule type" value="Genomic_DNA"/>
</dbReference>
<dbReference type="SMART" id="SM00633">
    <property type="entry name" value="Glyco_10"/>
    <property type="match status" value="1"/>
</dbReference>
<dbReference type="Gene3D" id="3.20.20.80">
    <property type="entry name" value="Glycosidases"/>
    <property type="match status" value="1"/>
</dbReference>
<comment type="similarity">
    <text evidence="1">Belongs to the glycosyl hydrolase 10 (cellulase F) family.</text>
</comment>
<gene>
    <name evidence="7" type="ORF">Syun_005396</name>
</gene>
<dbReference type="Gene3D" id="2.60.120.260">
    <property type="entry name" value="Galactose-binding domain-like"/>
    <property type="match status" value="1"/>
</dbReference>
<evidence type="ECO:0000259" key="6">
    <source>
        <dbReference type="PROSITE" id="PS51760"/>
    </source>
</evidence>
<reference evidence="7 8" key="1">
    <citation type="submission" date="2024-01" db="EMBL/GenBank/DDBJ databases">
        <title>Genome assemblies of Stephania.</title>
        <authorList>
            <person name="Yang L."/>
        </authorList>
    </citation>
    <scope>NUCLEOTIDE SEQUENCE [LARGE SCALE GENOMIC DNA]</scope>
    <source>
        <strain evidence="7">YNDBR</strain>
        <tissue evidence="7">Leaf</tissue>
    </source>
</reference>
<name>A0AAP0L8C9_9MAGN</name>
<keyword evidence="8" id="KW-1185">Reference proteome</keyword>
<dbReference type="InterPro" id="IPR008979">
    <property type="entry name" value="Galactose-bd-like_sf"/>
</dbReference>
<keyword evidence="5" id="KW-0812">Transmembrane</keyword>
<organism evidence="7 8">
    <name type="scientific">Stephania yunnanensis</name>
    <dbReference type="NCBI Taxonomy" id="152371"/>
    <lineage>
        <taxon>Eukaryota</taxon>
        <taxon>Viridiplantae</taxon>
        <taxon>Streptophyta</taxon>
        <taxon>Embryophyta</taxon>
        <taxon>Tracheophyta</taxon>
        <taxon>Spermatophyta</taxon>
        <taxon>Magnoliopsida</taxon>
        <taxon>Ranunculales</taxon>
        <taxon>Menispermaceae</taxon>
        <taxon>Menispermoideae</taxon>
        <taxon>Cissampelideae</taxon>
        <taxon>Stephania</taxon>
    </lineage>
</organism>
<dbReference type="InterPro" id="IPR017853">
    <property type="entry name" value="GH"/>
</dbReference>
<accession>A0AAP0L8C9</accession>
<keyword evidence="5" id="KW-1133">Transmembrane helix</keyword>
<evidence type="ECO:0000256" key="3">
    <source>
        <dbReference type="ARBA" id="ARBA00023277"/>
    </source>
</evidence>